<evidence type="ECO:0000313" key="9">
    <source>
        <dbReference type="EMBL" id="KAE9292862.1"/>
    </source>
</evidence>
<evidence type="ECO:0000313" key="15">
    <source>
        <dbReference type="Proteomes" id="UP000460718"/>
    </source>
</evidence>
<gene>
    <name evidence="8" type="ORF">PF001_g24561</name>
    <name evidence="7" type="ORF">PF002_g22908</name>
    <name evidence="6" type="ORF">PF006_g24671</name>
    <name evidence="5" type="ORF">PF007_g21951</name>
    <name evidence="9" type="ORF">PF008_g24954</name>
    <name evidence="2" type="ORF">PF009_g25048</name>
    <name evidence="4" type="ORF">PF010_g24764</name>
    <name evidence="3" type="ORF">PF011_g20920</name>
</gene>
<feature type="region of interest" description="Disordered" evidence="1">
    <location>
        <begin position="95"/>
        <end position="159"/>
    </location>
</feature>
<dbReference type="Proteomes" id="UP000460718">
    <property type="component" value="Unassembled WGS sequence"/>
</dbReference>
<evidence type="ECO:0000313" key="4">
    <source>
        <dbReference type="EMBL" id="KAE9074221.1"/>
    </source>
</evidence>
<evidence type="ECO:0000313" key="14">
    <source>
        <dbReference type="Proteomes" id="UP000441208"/>
    </source>
</evidence>
<accession>A0A6A3ITD8</accession>
<dbReference type="Proteomes" id="UP000440732">
    <property type="component" value="Unassembled WGS sequence"/>
</dbReference>
<organism evidence="3 15">
    <name type="scientific">Phytophthora fragariae</name>
    <dbReference type="NCBI Taxonomy" id="53985"/>
    <lineage>
        <taxon>Eukaryota</taxon>
        <taxon>Sar</taxon>
        <taxon>Stramenopiles</taxon>
        <taxon>Oomycota</taxon>
        <taxon>Peronosporomycetes</taxon>
        <taxon>Peronosporales</taxon>
        <taxon>Peronosporaceae</taxon>
        <taxon>Phytophthora</taxon>
    </lineage>
</organism>
<reference evidence="15 16" key="1">
    <citation type="submission" date="2018-09" db="EMBL/GenBank/DDBJ databases">
        <title>Genomic investigation of the strawberry pathogen Phytophthora fragariae indicates pathogenicity is determined by transcriptional variation in three key races.</title>
        <authorList>
            <person name="Adams T.M."/>
            <person name="Armitage A.D."/>
            <person name="Sobczyk M.K."/>
            <person name="Bates H.J."/>
            <person name="Dunwell J.M."/>
            <person name="Nellist C.F."/>
            <person name="Harrison R.J."/>
        </authorList>
    </citation>
    <scope>NUCLEOTIDE SEQUENCE [LARGE SCALE GENOMIC DNA]</scope>
    <source>
        <strain evidence="8 11">A4</strain>
        <strain evidence="7 12">BC-1</strain>
        <strain evidence="6 13">NOV-5</strain>
        <strain evidence="5 14">NOV-71</strain>
        <strain evidence="9 16">NOV-77</strain>
        <strain evidence="2 10">NOV-9</strain>
        <strain evidence="4 17">ONT-3</strain>
        <strain evidence="3 15">SCRP245</strain>
    </source>
</reference>
<dbReference type="EMBL" id="QXFZ01001906">
    <property type="protein sequence ID" value="KAE9083315.1"/>
    <property type="molecule type" value="Genomic_DNA"/>
</dbReference>
<evidence type="ECO:0000313" key="7">
    <source>
        <dbReference type="EMBL" id="KAE9196889.1"/>
    </source>
</evidence>
<dbReference type="AlphaFoldDB" id="A0A6A3ITD8"/>
<evidence type="ECO:0000256" key="1">
    <source>
        <dbReference type="SAM" id="MobiDB-lite"/>
    </source>
</evidence>
<evidence type="ECO:0008006" key="18">
    <source>
        <dbReference type="Google" id="ProtNLM"/>
    </source>
</evidence>
<evidence type="ECO:0000313" key="6">
    <source>
        <dbReference type="EMBL" id="KAE9092510.1"/>
    </source>
</evidence>
<proteinExistence type="predicted"/>
<sequence>MDFCTLRPPNDRFLSDEIVGCVAQRRISGRYVCTDNYTAVRDNGWRQSNLSRQQPQAFEYTRARQVQSTNLTEPNAIIPERDALAVLGLLSLTGEKGKRDSPKGLPSNKSQHVHVEPEACNVTQQPETDTESLSSDKTETPTTEWSPTPKNYHHEEYRREKQVQYKKECEQMESLEKETRQLRDEITRFEHKRLAISEALPAQQNGWDVALEYFKYFQFGLQSRGRSSAIKPTNAQLELLRTAMVPDVVFNSGQGVEAMMRSWKCLSQWFQDVELELEGLDRGAAGSLVAVTRTGVTITERTLRNVFPRLCSDRRLADRLLGQRIVMRGLTRFEWDGACGRFTSVMAHSDMLTPMLRLLGSVEDVSLVFERSIISPDFQWRSSR</sequence>
<dbReference type="EMBL" id="QXFY01002750">
    <property type="protein sequence ID" value="KAE9292862.1"/>
    <property type="molecule type" value="Genomic_DNA"/>
</dbReference>
<evidence type="ECO:0000313" key="10">
    <source>
        <dbReference type="Proteomes" id="UP000429523"/>
    </source>
</evidence>
<evidence type="ECO:0000313" key="17">
    <source>
        <dbReference type="Proteomes" id="UP000488956"/>
    </source>
</evidence>
<dbReference type="Proteomes" id="UP000437068">
    <property type="component" value="Unassembled WGS sequence"/>
</dbReference>
<dbReference type="EMBL" id="QXFW01001930">
    <property type="protein sequence ID" value="KAE8984078.1"/>
    <property type="molecule type" value="Genomic_DNA"/>
</dbReference>
<dbReference type="EMBL" id="QXGE01002710">
    <property type="protein sequence ID" value="KAE9279769.1"/>
    <property type="molecule type" value="Genomic_DNA"/>
</dbReference>
<protein>
    <recommendedName>
        <fullName evidence="18">BZIP domain-containing protein</fullName>
    </recommendedName>
</protein>
<feature type="compositionally biased region" description="Low complexity" evidence="1">
    <location>
        <begin position="140"/>
        <end position="149"/>
    </location>
</feature>
<evidence type="ECO:0000313" key="5">
    <source>
        <dbReference type="EMBL" id="KAE9083315.1"/>
    </source>
</evidence>
<dbReference type="EMBL" id="QXFX01002725">
    <property type="protein sequence ID" value="KAE9074221.1"/>
    <property type="molecule type" value="Genomic_DNA"/>
</dbReference>
<evidence type="ECO:0000313" key="16">
    <source>
        <dbReference type="Proteomes" id="UP000486351"/>
    </source>
</evidence>
<dbReference type="EMBL" id="QXGD01001905">
    <property type="protein sequence ID" value="KAE9196889.1"/>
    <property type="molecule type" value="Genomic_DNA"/>
</dbReference>
<evidence type="ECO:0000313" key="13">
    <source>
        <dbReference type="Proteomes" id="UP000440732"/>
    </source>
</evidence>
<dbReference type="EMBL" id="QXGF01002427">
    <property type="protein sequence ID" value="KAE8924724.1"/>
    <property type="molecule type" value="Genomic_DNA"/>
</dbReference>
<evidence type="ECO:0000313" key="12">
    <source>
        <dbReference type="Proteomes" id="UP000440367"/>
    </source>
</evidence>
<name>A0A6A3ITD8_9STRA</name>
<dbReference type="Proteomes" id="UP000440367">
    <property type="component" value="Unassembled WGS sequence"/>
</dbReference>
<dbReference type="Proteomes" id="UP000488956">
    <property type="component" value="Unassembled WGS sequence"/>
</dbReference>
<dbReference type="EMBL" id="QXGA01002759">
    <property type="protein sequence ID" value="KAE9092510.1"/>
    <property type="molecule type" value="Genomic_DNA"/>
</dbReference>
<evidence type="ECO:0000313" key="11">
    <source>
        <dbReference type="Proteomes" id="UP000437068"/>
    </source>
</evidence>
<feature type="compositionally biased region" description="Polar residues" evidence="1">
    <location>
        <begin position="121"/>
        <end position="133"/>
    </location>
</feature>
<evidence type="ECO:0000313" key="8">
    <source>
        <dbReference type="EMBL" id="KAE9279769.1"/>
    </source>
</evidence>
<dbReference type="Proteomes" id="UP000429523">
    <property type="component" value="Unassembled WGS sequence"/>
</dbReference>
<evidence type="ECO:0000313" key="3">
    <source>
        <dbReference type="EMBL" id="KAE8984078.1"/>
    </source>
</evidence>
<evidence type="ECO:0000313" key="2">
    <source>
        <dbReference type="EMBL" id="KAE8924724.1"/>
    </source>
</evidence>
<dbReference type="Proteomes" id="UP000441208">
    <property type="component" value="Unassembled WGS sequence"/>
</dbReference>
<dbReference type="Proteomes" id="UP000486351">
    <property type="component" value="Unassembled WGS sequence"/>
</dbReference>
<comment type="caution">
    <text evidence="3">The sequence shown here is derived from an EMBL/GenBank/DDBJ whole genome shotgun (WGS) entry which is preliminary data.</text>
</comment>